<evidence type="ECO:0000313" key="2">
    <source>
        <dbReference type="Proteomes" id="UP000054495"/>
    </source>
</evidence>
<protein>
    <submittedName>
        <fullName evidence="1">Uncharacterized protein</fullName>
    </submittedName>
</protein>
<accession>A0A0D6L8L7</accession>
<dbReference type="AlphaFoldDB" id="A0A0D6L8L7"/>
<sequence>MTGRTDDYFKGLPDSVRGVSKWENGHAKVYTKNLVFNYNRADSSVVLLEQDVRERPNEVSVGERDVGLGTDW</sequence>
<dbReference type="EMBL" id="KE125697">
    <property type="protein sequence ID" value="EPB67368.1"/>
    <property type="molecule type" value="Genomic_DNA"/>
</dbReference>
<organism evidence="1 2">
    <name type="scientific">Ancylostoma ceylanicum</name>
    <dbReference type="NCBI Taxonomy" id="53326"/>
    <lineage>
        <taxon>Eukaryota</taxon>
        <taxon>Metazoa</taxon>
        <taxon>Ecdysozoa</taxon>
        <taxon>Nematoda</taxon>
        <taxon>Chromadorea</taxon>
        <taxon>Rhabditida</taxon>
        <taxon>Rhabditina</taxon>
        <taxon>Rhabditomorpha</taxon>
        <taxon>Strongyloidea</taxon>
        <taxon>Ancylostomatidae</taxon>
        <taxon>Ancylostomatinae</taxon>
        <taxon>Ancylostoma</taxon>
    </lineage>
</organism>
<gene>
    <name evidence="1" type="ORF">ANCCEY_13540</name>
</gene>
<dbReference type="Proteomes" id="UP000054495">
    <property type="component" value="Unassembled WGS sequence"/>
</dbReference>
<reference evidence="1 2" key="1">
    <citation type="submission" date="2013-05" db="EMBL/GenBank/DDBJ databases">
        <title>Draft genome of the parasitic nematode Anyclostoma ceylanicum.</title>
        <authorList>
            <person name="Mitreva M."/>
        </authorList>
    </citation>
    <scope>NUCLEOTIDE SEQUENCE [LARGE SCALE GENOMIC DNA]</scope>
</reference>
<evidence type="ECO:0000313" key="1">
    <source>
        <dbReference type="EMBL" id="EPB67368.1"/>
    </source>
</evidence>
<proteinExistence type="predicted"/>
<name>A0A0D6L8L7_9BILA</name>
<keyword evidence="2" id="KW-1185">Reference proteome</keyword>